<organism evidence="2 3">
    <name type="scientific">Enhygromyxa salina</name>
    <dbReference type="NCBI Taxonomy" id="215803"/>
    <lineage>
        <taxon>Bacteria</taxon>
        <taxon>Pseudomonadati</taxon>
        <taxon>Myxococcota</taxon>
        <taxon>Polyangia</taxon>
        <taxon>Nannocystales</taxon>
        <taxon>Nannocystaceae</taxon>
        <taxon>Enhygromyxa</taxon>
    </lineage>
</organism>
<evidence type="ECO:0000313" key="2">
    <source>
        <dbReference type="EMBL" id="PRQ10027.1"/>
    </source>
</evidence>
<dbReference type="AlphaFoldDB" id="A0A2S9YY70"/>
<dbReference type="Pfam" id="PF14224">
    <property type="entry name" value="DUF4331"/>
    <property type="match status" value="1"/>
</dbReference>
<dbReference type="Proteomes" id="UP000238823">
    <property type="component" value="Unassembled WGS sequence"/>
</dbReference>
<feature type="compositionally biased region" description="Acidic residues" evidence="1">
    <location>
        <begin position="35"/>
        <end position="55"/>
    </location>
</feature>
<dbReference type="InterPro" id="IPR025566">
    <property type="entry name" value="DUF4331"/>
</dbReference>
<gene>
    <name evidence="2" type="ORF">ENSA7_02330</name>
</gene>
<reference evidence="2 3" key="1">
    <citation type="submission" date="2018-03" db="EMBL/GenBank/DDBJ databases">
        <title>Draft Genome Sequences of the Obligatory Marine Myxobacteria Enhygromyxa salina SWB007.</title>
        <authorList>
            <person name="Poehlein A."/>
            <person name="Moghaddam J.A."/>
            <person name="Harms H."/>
            <person name="Alanjari M."/>
            <person name="Koenig G.M."/>
            <person name="Daniel R."/>
            <person name="Schaeberle T.F."/>
        </authorList>
    </citation>
    <scope>NUCLEOTIDE SEQUENCE [LARGE SCALE GENOMIC DNA]</scope>
    <source>
        <strain evidence="2 3">SWB007</strain>
    </source>
</reference>
<feature type="region of interest" description="Disordered" evidence="1">
    <location>
        <begin position="12"/>
        <end position="58"/>
    </location>
</feature>
<dbReference type="EMBL" id="PVNL01000004">
    <property type="protein sequence ID" value="PRQ10027.1"/>
    <property type="molecule type" value="Genomic_DNA"/>
</dbReference>
<feature type="compositionally biased region" description="Low complexity" evidence="1">
    <location>
        <begin position="22"/>
        <end position="33"/>
    </location>
</feature>
<proteinExistence type="predicted"/>
<sequence>MPFCDALPDMCVGEGGTDTGEEATSGSDTTVAGDGDGDPTGDGDGDPTGDGDGDSPDPIVYADNAAEDYTRVDRMGMPAINTVLITLKDEYNAADPADDGAFMVVNEITTNLLALHGALDEDLYESMRTPCAVSDCVAQAAPLIIPDTLKIDLESENTFPNGRALADPVMDVILAVILLDLLGDPGQDATTLVGVLNPTQNDVAFLDEFPYLAPPN</sequence>
<comment type="caution">
    <text evidence="2">The sequence shown here is derived from an EMBL/GenBank/DDBJ whole genome shotgun (WGS) entry which is preliminary data.</text>
</comment>
<accession>A0A2S9YY70</accession>
<dbReference type="RefSeq" id="WP_106087333.1">
    <property type="nucleotide sequence ID" value="NZ_PVNL01000004.1"/>
</dbReference>
<protein>
    <recommendedName>
        <fullName evidence="4">DUF4331 domain-containing protein</fullName>
    </recommendedName>
</protein>
<evidence type="ECO:0000256" key="1">
    <source>
        <dbReference type="SAM" id="MobiDB-lite"/>
    </source>
</evidence>
<evidence type="ECO:0000313" key="3">
    <source>
        <dbReference type="Proteomes" id="UP000238823"/>
    </source>
</evidence>
<dbReference type="OrthoDB" id="525451at2"/>
<name>A0A2S9YY70_9BACT</name>
<evidence type="ECO:0008006" key="4">
    <source>
        <dbReference type="Google" id="ProtNLM"/>
    </source>
</evidence>